<gene>
    <name evidence="2" type="ORF">FZEAL_8201</name>
</gene>
<sequence>MSRRTNSHARHRGQDGTLKFIVETPSTGSSRENQKAIKSHVSQSKLGRKRQSQVKSWILKRQDKIVAATIQHGSIPGRVGSDLSLLDFPEPLKPYMEHDIIRSFYGMKGALYPAEICLQADPMQSSWTTNLLSDLVYFHSTIFSIEAYFDDYLGREPGALDLASISDATIMVVVVLGLTAELIGDRAAAENHIAGMAKIVNLRGGLEMIRFDNPRLPAKVCRVDVGLALRFGCKPVFFRESISWDLYVASQGLIRGLGKGTKPEREDEVSKFAKTLDERLTNVWKDLQEFSRLGNLAHQTTYKLQPNTFSEIMVSILYRLLALSFPESPIEDALRLGMMTYAASIFFRWRGMNQRQGWLDGSFQEALLKLKSNPTQPPLAILLWLLTVWNISASEQVCDDTLSPWTFDIVSRGGFGCWTEANTALRSVMWISCIFDMSGRQILDAALAKTDT</sequence>
<dbReference type="PANTHER" id="PTHR37540:SF5">
    <property type="entry name" value="TRANSCRIPTION FACTOR DOMAIN-CONTAINING PROTEIN"/>
    <property type="match status" value="1"/>
</dbReference>
<protein>
    <submittedName>
        <fullName evidence="2">Uncharacterized protein</fullName>
    </submittedName>
</protein>
<accession>A0A8H4UE92</accession>
<organism evidence="2 3">
    <name type="scientific">Fusarium zealandicum</name>
    <dbReference type="NCBI Taxonomy" id="1053134"/>
    <lineage>
        <taxon>Eukaryota</taxon>
        <taxon>Fungi</taxon>
        <taxon>Dikarya</taxon>
        <taxon>Ascomycota</taxon>
        <taxon>Pezizomycotina</taxon>
        <taxon>Sordariomycetes</taxon>
        <taxon>Hypocreomycetidae</taxon>
        <taxon>Hypocreales</taxon>
        <taxon>Nectriaceae</taxon>
        <taxon>Fusarium</taxon>
        <taxon>Fusarium staphyleae species complex</taxon>
    </lineage>
</organism>
<keyword evidence="3" id="KW-1185">Reference proteome</keyword>
<evidence type="ECO:0000256" key="1">
    <source>
        <dbReference type="SAM" id="MobiDB-lite"/>
    </source>
</evidence>
<reference evidence="2" key="1">
    <citation type="journal article" date="2020" name="BMC Genomics">
        <title>Correction to: Identification and distribution of gene clusters required for synthesis of sphingolipid metabolism inhibitors in diverse species of the filamentous fungus Fusarium.</title>
        <authorList>
            <person name="Kim H.S."/>
            <person name="Lohmar J.M."/>
            <person name="Busman M."/>
            <person name="Brown D.W."/>
            <person name="Naumann T.A."/>
            <person name="Divon H.H."/>
            <person name="Lysoe E."/>
            <person name="Uhlig S."/>
            <person name="Proctor R.H."/>
        </authorList>
    </citation>
    <scope>NUCLEOTIDE SEQUENCE</scope>
    <source>
        <strain evidence="2">NRRL 22465</strain>
    </source>
</reference>
<name>A0A8H4UE92_9HYPO</name>
<comment type="caution">
    <text evidence="2">The sequence shown here is derived from an EMBL/GenBank/DDBJ whole genome shotgun (WGS) entry which is preliminary data.</text>
</comment>
<feature type="region of interest" description="Disordered" evidence="1">
    <location>
        <begin position="1"/>
        <end position="49"/>
    </location>
</feature>
<dbReference type="OrthoDB" id="4158087at2759"/>
<feature type="compositionally biased region" description="Basic residues" evidence="1">
    <location>
        <begin position="1"/>
        <end position="11"/>
    </location>
</feature>
<proteinExistence type="predicted"/>
<evidence type="ECO:0000313" key="2">
    <source>
        <dbReference type="EMBL" id="KAF4974938.1"/>
    </source>
</evidence>
<dbReference type="AlphaFoldDB" id="A0A8H4UE92"/>
<reference evidence="2" key="2">
    <citation type="submission" date="2020-05" db="EMBL/GenBank/DDBJ databases">
        <authorList>
            <person name="Kim H.-S."/>
            <person name="Proctor R.H."/>
            <person name="Brown D.W."/>
        </authorList>
    </citation>
    <scope>NUCLEOTIDE SEQUENCE</scope>
    <source>
        <strain evidence="2">NRRL 22465</strain>
    </source>
</reference>
<dbReference type="PANTHER" id="PTHR37540">
    <property type="entry name" value="TRANSCRIPTION FACTOR (ACR-2), PUTATIVE-RELATED-RELATED"/>
    <property type="match status" value="1"/>
</dbReference>
<evidence type="ECO:0000313" key="3">
    <source>
        <dbReference type="Proteomes" id="UP000635477"/>
    </source>
</evidence>
<dbReference type="EMBL" id="JABEYC010000692">
    <property type="protein sequence ID" value="KAF4974938.1"/>
    <property type="molecule type" value="Genomic_DNA"/>
</dbReference>
<dbReference type="Proteomes" id="UP000635477">
    <property type="component" value="Unassembled WGS sequence"/>
</dbReference>